<dbReference type="EMBL" id="VIKR01000002">
    <property type="protein sequence ID" value="TQV74746.1"/>
    <property type="molecule type" value="Genomic_DNA"/>
</dbReference>
<reference evidence="2 3" key="1">
    <citation type="submission" date="2019-06" db="EMBL/GenBank/DDBJ databases">
        <title>Draft genome of Aliikangiella marina GYP-15.</title>
        <authorList>
            <person name="Wang G."/>
        </authorList>
    </citation>
    <scope>NUCLEOTIDE SEQUENCE [LARGE SCALE GENOMIC DNA]</scope>
    <source>
        <strain evidence="2 3">GYP-15</strain>
    </source>
</reference>
<evidence type="ECO:0000259" key="1">
    <source>
        <dbReference type="Pfam" id="PF01979"/>
    </source>
</evidence>
<keyword evidence="2" id="KW-0378">Hydrolase</keyword>
<keyword evidence="3" id="KW-1185">Reference proteome</keyword>
<dbReference type="Pfam" id="PF01979">
    <property type="entry name" value="Amidohydro_1"/>
    <property type="match status" value="1"/>
</dbReference>
<dbReference type="AlphaFoldDB" id="A0A545TC28"/>
<sequence>MKAKIFIIFILLFVFFWWLPEPEEQVDNKKSDVFQTLNASFIISNANIYDGFEMHKSSSILVENNRVIKIAPSIDNPSDYPVYNAAGKALVPGLIDAHTHVWGGALSQALNFGVTTELDMFTSPESAKPHLISRTRIDNTQQADLFSATILATAPGGHGTEYGMEIPVLSSVDQVADFVNNRVNDGADYIKAVYNAKQAKRQHFPSISLEILEALAKESSRQNKMLVVHVDNLISAKHAIAAGASGIIHSFMDTVADDELIELMKQAEAFIIPTFAVQASISGHSRGKDLAEVSAMKAFMSPMQTQQLNVNFANFGIPQSAFRNSQRTVLKLHKAGIVVLAGSDAPNPGTTHGVSLHDELAWLVESGLTPEQALHAATGAVSRVFPVGSRGTLQPGALASMVLIGGDPLSNIADSLNIEAIWKNGVYHQRKVYDLDQRFEPPLAAGEISRFEESDELTSVGAGISESTDQLAGGKSAVTKQLAMRDGQNRYLKVTGQVNKGFSYPWSGITFVPGKSFSEGANLSELAYLVFDAKGEAHAQPLSVLLFQTGSFTPAVHQLKISREWKTYKIPLAEFEEIDIRQVVNISIVATTPFGDFEFGLDNLKFEK</sequence>
<dbReference type="SUPFAM" id="SSF51338">
    <property type="entry name" value="Composite domain of metallo-dependent hydrolases"/>
    <property type="match status" value="1"/>
</dbReference>
<feature type="domain" description="Amidohydrolase-related" evidence="1">
    <location>
        <begin position="90"/>
        <end position="425"/>
    </location>
</feature>
<name>A0A545TC28_9GAMM</name>
<dbReference type="SUPFAM" id="SSF49785">
    <property type="entry name" value="Galactose-binding domain-like"/>
    <property type="match status" value="1"/>
</dbReference>
<evidence type="ECO:0000313" key="2">
    <source>
        <dbReference type="EMBL" id="TQV74746.1"/>
    </source>
</evidence>
<dbReference type="Gene3D" id="3.30.110.90">
    <property type="entry name" value="Amidohydrolase"/>
    <property type="match status" value="1"/>
</dbReference>
<comment type="caution">
    <text evidence="2">The sequence shown here is derived from an EMBL/GenBank/DDBJ whole genome shotgun (WGS) entry which is preliminary data.</text>
</comment>
<dbReference type="GO" id="GO:0016810">
    <property type="term" value="F:hydrolase activity, acting on carbon-nitrogen (but not peptide) bonds"/>
    <property type="evidence" value="ECO:0007669"/>
    <property type="project" value="InterPro"/>
</dbReference>
<accession>A0A545TC28</accession>
<dbReference type="RefSeq" id="WP_142941365.1">
    <property type="nucleotide sequence ID" value="NZ_VIKR01000002.1"/>
</dbReference>
<dbReference type="OrthoDB" id="9776455at2"/>
<dbReference type="InterPro" id="IPR051781">
    <property type="entry name" value="Metallo-dep_Hydrolase"/>
</dbReference>
<dbReference type="InterPro" id="IPR006680">
    <property type="entry name" value="Amidohydro-rel"/>
</dbReference>
<organism evidence="2 3">
    <name type="scientific">Aliikangiella marina</name>
    <dbReference type="NCBI Taxonomy" id="1712262"/>
    <lineage>
        <taxon>Bacteria</taxon>
        <taxon>Pseudomonadati</taxon>
        <taxon>Pseudomonadota</taxon>
        <taxon>Gammaproteobacteria</taxon>
        <taxon>Oceanospirillales</taxon>
        <taxon>Pleioneaceae</taxon>
        <taxon>Aliikangiella</taxon>
    </lineage>
</organism>
<dbReference type="PANTHER" id="PTHR43135:SF3">
    <property type="entry name" value="ALPHA-D-RIBOSE 1-METHYLPHOSPHONATE 5-TRIPHOSPHATE DIPHOSPHATASE"/>
    <property type="match status" value="1"/>
</dbReference>
<gene>
    <name evidence="2" type="ORF">FLL45_07230</name>
</gene>
<protein>
    <submittedName>
        <fullName evidence="2">Amidohydrolase family protein</fullName>
    </submittedName>
</protein>
<dbReference type="Gene3D" id="2.60.120.430">
    <property type="entry name" value="Galactose-binding lectin"/>
    <property type="match status" value="1"/>
</dbReference>
<dbReference type="PANTHER" id="PTHR43135">
    <property type="entry name" value="ALPHA-D-RIBOSE 1-METHYLPHOSPHONATE 5-TRIPHOSPHATE DIPHOSPHATASE"/>
    <property type="match status" value="1"/>
</dbReference>
<evidence type="ECO:0000313" key="3">
    <source>
        <dbReference type="Proteomes" id="UP000317839"/>
    </source>
</evidence>
<dbReference type="SUPFAM" id="SSF51556">
    <property type="entry name" value="Metallo-dependent hydrolases"/>
    <property type="match status" value="1"/>
</dbReference>
<proteinExistence type="predicted"/>
<dbReference type="InterPro" id="IPR008979">
    <property type="entry name" value="Galactose-bd-like_sf"/>
</dbReference>
<dbReference type="InterPro" id="IPR011059">
    <property type="entry name" value="Metal-dep_hydrolase_composite"/>
</dbReference>
<dbReference type="Gene3D" id="2.30.40.10">
    <property type="entry name" value="Urease, subunit C, domain 1"/>
    <property type="match status" value="1"/>
</dbReference>
<dbReference type="InterPro" id="IPR032466">
    <property type="entry name" value="Metal_Hydrolase"/>
</dbReference>
<dbReference type="Proteomes" id="UP000317839">
    <property type="component" value="Unassembled WGS sequence"/>
</dbReference>
<dbReference type="Gene3D" id="1.20.58.520">
    <property type="entry name" value="Amidohydrolase"/>
    <property type="match status" value="1"/>
</dbReference>
<dbReference type="Gene3D" id="3.40.50.10910">
    <property type="entry name" value="Amidohydrolase"/>
    <property type="match status" value="1"/>
</dbReference>